<evidence type="ECO:0000313" key="1">
    <source>
        <dbReference type="EMBL" id="GAX57976.1"/>
    </source>
</evidence>
<gene>
    <name evidence="1" type="ORF">SO3561_09547</name>
</gene>
<organism evidence="1 2">
    <name type="scientific">Streptomyces olivochromogenes</name>
    <dbReference type="NCBI Taxonomy" id="1963"/>
    <lineage>
        <taxon>Bacteria</taxon>
        <taxon>Bacillati</taxon>
        <taxon>Actinomycetota</taxon>
        <taxon>Actinomycetes</taxon>
        <taxon>Kitasatosporales</taxon>
        <taxon>Streptomycetaceae</taxon>
        <taxon>Streptomyces</taxon>
    </lineage>
</organism>
<dbReference type="Proteomes" id="UP000217446">
    <property type="component" value="Unassembled WGS sequence"/>
</dbReference>
<accession>A0A250VV58</accession>
<comment type="caution">
    <text evidence="1">The sequence shown here is derived from an EMBL/GenBank/DDBJ whole genome shotgun (WGS) entry which is preliminary data.</text>
</comment>
<dbReference type="EMBL" id="BDQI01000043">
    <property type="protein sequence ID" value="GAX57976.1"/>
    <property type="molecule type" value="Genomic_DNA"/>
</dbReference>
<name>A0A250VV58_STROL</name>
<evidence type="ECO:0000313" key="2">
    <source>
        <dbReference type="Proteomes" id="UP000217446"/>
    </source>
</evidence>
<sequence>MRRPAWSSKLFHTAYGTTLSGLPYAVWKCRGDKNGPHGGRRHDLAEQCRGKPSDDTLSAFVNEQDPALRLAQEKPTETAALPLTARHETTVNQVTKEVPTPPYGHICAFNQFWGT</sequence>
<dbReference type="AlphaFoldDB" id="A0A250VV58"/>
<reference evidence="2" key="1">
    <citation type="submission" date="2017-05" db="EMBL/GenBank/DDBJ databases">
        <title>Streptomyces olivochromogenes NBRC 3561 whole genome shotgun sequence.</title>
        <authorList>
            <person name="Dohra H."/>
            <person name="Kodani S."/>
        </authorList>
    </citation>
    <scope>NUCLEOTIDE SEQUENCE [LARGE SCALE GENOMIC DNA]</scope>
    <source>
        <strain evidence="2">NBRC 3561</strain>
    </source>
</reference>
<keyword evidence="2" id="KW-1185">Reference proteome</keyword>
<proteinExistence type="predicted"/>
<protein>
    <submittedName>
        <fullName evidence="1">Uncharacterized protein</fullName>
    </submittedName>
</protein>